<proteinExistence type="predicted"/>
<evidence type="ECO:0000313" key="3">
    <source>
        <dbReference type="Proteomes" id="UP000741360"/>
    </source>
</evidence>
<dbReference type="InterPro" id="IPR013216">
    <property type="entry name" value="Methyltransf_11"/>
</dbReference>
<dbReference type="Proteomes" id="UP000741360">
    <property type="component" value="Unassembled WGS sequence"/>
</dbReference>
<gene>
    <name evidence="2" type="ORF">HYY65_14285</name>
</gene>
<dbReference type="Gene3D" id="3.40.50.150">
    <property type="entry name" value="Vaccinia Virus protein VP39"/>
    <property type="match status" value="1"/>
</dbReference>
<dbReference type="CDD" id="cd02440">
    <property type="entry name" value="AdoMet_MTases"/>
    <property type="match status" value="1"/>
</dbReference>
<keyword evidence="2" id="KW-0489">Methyltransferase</keyword>
<dbReference type="EMBL" id="JACPSX010000273">
    <property type="protein sequence ID" value="MBI3016193.1"/>
    <property type="molecule type" value="Genomic_DNA"/>
</dbReference>
<accession>A0A932M1M3</accession>
<dbReference type="GO" id="GO:0032259">
    <property type="term" value="P:methylation"/>
    <property type="evidence" value="ECO:0007669"/>
    <property type="project" value="UniProtKB-KW"/>
</dbReference>
<dbReference type="Pfam" id="PF08241">
    <property type="entry name" value="Methyltransf_11"/>
    <property type="match status" value="1"/>
</dbReference>
<organism evidence="2 3">
    <name type="scientific">Tectimicrobiota bacterium</name>
    <dbReference type="NCBI Taxonomy" id="2528274"/>
    <lineage>
        <taxon>Bacteria</taxon>
        <taxon>Pseudomonadati</taxon>
        <taxon>Nitrospinota/Tectimicrobiota group</taxon>
        <taxon>Candidatus Tectimicrobiota</taxon>
    </lineage>
</organism>
<dbReference type="GO" id="GO:0008757">
    <property type="term" value="F:S-adenosylmethionine-dependent methyltransferase activity"/>
    <property type="evidence" value="ECO:0007669"/>
    <property type="project" value="InterPro"/>
</dbReference>
<evidence type="ECO:0000313" key="2">
    <source>
        <dbReference type="EMBL" id="MBI3016193.1"/>
    </source>
</evidence>
<comment type="caution">
    <text evidence="2">The sequence shown here is derived from an EMBL/GenBank/DDBJ whole genome shotgun (WGS) entry which is preliminary data.</text>
</comment>
<dbReference type="SUPFAM" id="SSF53335">
    <property type="entry name" value="S-adenosyl-L-methionine-dependent methyltransferases"/>
    <property type="match status" value="1"/>
</dbReference>
<feature type="non-terminal residue" evidence="2">
    <location>
        <position position="1"/>
    </location>
</feature>
<feature type="domain" description="Methyltransferase type 11" evidence="1">
    <location>
        <begin position="13"/>
        <end position="106"/>
    </location>
</feature>
<evidence type="ECO:0000259" key="1">
    <source>
        <dbReference type="Pfam" id="PF08241"/>
    </source>
</evidence>
<protein>
    <submittedName>
        <fullName evidence="2">Class I SAM-dependent methyltransferase</fullName>
    </submittedName>
</protein>
<dbReference type="AlphaFoldDB" id="A0A932M1M3"/>
<keyword evidence="2" id="KW-0808">Transferase</keyword>
<reference evidence="2" key="1">
    <citation type="submission" date="2020-07" db="EMBL/GenBank/DDBJ databases">
        <title>Huge and variable diversity of episymbiotic CPR bacteria and DPANN archaea in groundwater ecosystems.</title>
        <authorList>
            <person name="He C.Y."/>
            <person name="Keren R."/>
            <person name="Whittaker M."/>
            <person name="Farag I.F."/>
            <person name="Doudna J."/>
            <person name="Cate J.H.D."/>
            <person name="Banfield J.F."/>
        </authorList>
    </citation>
    <scope>NUCLEOTIDE SEQUENCE</scope>
    <source>
        <strain evidence="2">NC_groundwater_717_Ag_S-0.2um_59_8</strain>
    </source>
</reference>
<dbReference type="InterPro" id="IPR029063">
    <property type="entry name" value="SAM-dependent_MTases_sf"/>
</dbReference>
<name>A0A932M1M3_UNCTE</name>
<sequence>LQLMGSGRSRTLLDAGCGGGVFLPELSRRCEELIAFDMHDHLTRVRAMMRKEGIQGKLCRNSITHLPFAGNFFDRIVCVSVLEFVDDLPAAVAELHRCVKRGGSVLLGIPVVNPISKLGYRLARTPLPEDVHRWDWKQIIGCVSERFRLEGTRRFPRVCSPRYSLFMACRFVKA</sequence>